<protein>
    <submittedName>
        <fullName evidence="1">Uncharacterized protein</fullName>
    </submittedName>
</protein>
<sequence length="214" mass="23612">MEFALSWPFMSRLPTLFKLPNLDAPVNTVWINCDQLLHLHLRDTLLGLILSIFSCHYSSIPASVRSTITPINNLYNGGLHANANHPAALASSAMNPVAALNQVDPPPESPIGNLHDHNPINEGVGTWSNECVLVARDEFKGWPGVITVLQKFEKEGSETFTAENEVGGMKAERSSVDDNDEKAWYQDGKTSLFELFILLPSKLLQGFTITLLFP</sequence>
<comment type="caution">
    <text evidence="1">The sequence shown here is derived from an EMBL/GenBank/DDBJ whole genome shotgun (WGS) entry which is preliminary data.</text>
</comment>
<dbReference type="EMBL" id="CAWUPB010000950">
    <property type="protein sequence ID" value="CAK7334529.1"/>
    <property type="molecule type" value="Genomic_DNA"/>
</dbReference>
<name>A0AAV1RDY8_9ROSI</name>
<keyword evidence="2" id="KW-1185">Reference proteome</keyword>
<organism evidence="1 2">
    <name type="scientific">Dovyalis caffra</name>
    <dbReference type="NCBI Taxonomy" id="77055"/>
    <lineage>
        <taxon>Eukaryota</taxon>
        <taxon>Viridiplantae</taxon>
        <taxon>Streptophyta</taxon>
        <taxon>Embryophyta</taxon>
        <taxon>Tracheophyta</taxon>
        <taxon>Spermatophyta</taxon>
        <taxon>Magnoliopsida</taxon>
        <taxon>eudicotyledons</taxon>
        <taxon>Gunneridae</taxon>
        <taxon>Pentapetalae</taxon>
        <taxon>rosids</taxon>
        <taxon>fabids</taxon>
        <taxon>Malpighiales</taxon>
        <taxon>Salicaceae</taxon>
        <taxon>Flacourtieae</taxon>
        <taxon>Dovyalis</taxon>
    </lineage>
</organism>
<evidence type="ECO:0000313" key="2">
    <source>
        <dbReference type="Proteomes" id="UP001314170"/>
    </source>
</evidence>
<gene>
    <name evidence="1" type="ORF">DCAF_LOCUS9966</name>
</gene>
<reference evidence="1 2" key="1">
    <citation type="submission" date="2024-01" db="EMBL/GenBank/DDBJ databases">
        <authorList>
            <person name="Waweru B."/>
        </authorList>
    </citation>
    <scope>NUCLEOTIDE SEQUENCE [LARGE SCALE GENOMIC DNA]</scope>
</reference>
<dbReference type="Proteomes" id="UP001314170">
    <property type="component" value="Unassembled WGS sequence"/>
</dbReference>
<dbReference type="AlphaFoldDB" id="A0AAV1RDY8"/>
<evidence type="ECO:0000313" key="1">
    <source>
        <dbReference type="EMBL" id="CAK7334529.1"/>
    </source>
</evidence>
<proteinExistence type="predicted"/>
<accession>A0AAV1RDY8</accession>